<dbReference type="Pfam" id="PF17820">
    <property type="entry name" value="PDZ_6"/>
    <property type="match status" value="1"/>
</dbReference>
<evidence type="ECO:0000256" key="11">
    <source>
        <dbReference type="RuleBase" id="RU362031"/>
    </source>
</evidence>
<evidence type="ECO:0000256" key="1">
    <source>
        <dbReference type="ARBA" id="ARBA00001947"/>
    </source>
</evidence>
<keyword evidence="4" id="KW-0645">Protease</keyword>
<dbReference type="GO" id="GO:0046872">
    <property type="term" value="F:metal ion binding"/>
    <property type="evidence" value="ECO:0007669"/>
    <property type="project" value="UniProtKB-KW"/>
</dbReference>
<dbReference type="CDD" id="cd06163">
    <property type="entry name" value="S2P-M50_PDZ_RseP-like"/>
    <property type="match status" value="2"/>
</dbReference>
<keyword evidence="8 11" id="KW-1133">Transmembrane helix</keyword>
<gene>
    <name evidence="13" type="ORF">CWE08_05005</name>
</gene>
<dbReference type="InterPro" id="IPR041489">
    <property type="entry name" value="PDZ_6"/>
</dbReference>
<keyword evidence="14" id="KW-1185">Reference proteome</keyword>
<dbReference type="Gene3D" id="2.30.42.10">
    <property type="match status" value="2"/>
</dbReference>
<organism evidence="13 14">
    <name type="scientific">Aliidiomarina iranensis</name>
    <dbReference type="NCBI Taxonomy" id="1434071"/>
    <lineage>
        <taxon>Bacteria</taxon>
        <taxon>Pseudomonadati</taxon>
        <taxon>Pseudomonadota</taxon>
        <taxon>Gammaproteobacteria</taxon>
        <taxon>Alteromonadales</taxon>
        <taxon>Idiomarinaceae</taxon>
        <taxon>Aliidiomarina</taxon>
    </lineage>
</organism>
<dbReference type="SUPFAM" id="SSF50156">
    <property type="entry name" value="PDZ domain-like"/>
    <property type="match status" value="2"/>
</dbReference>
<evidence type="ECO:0000256" key="6">
    <source>
        <dbReference type="ARBA" id="ARBA00022801"/>
    </source>
</evidence>
<evidence type="ECO:0000256" key="9">
    <source>
        <dbReference type="ARBA" id="ARBA00023049"/>
    </source>
</evidence>
<dbReference type="CDD" id="cd23082">
    <property type="entry name" value="cpPDZ1_EcRseP-like"/>
    <property type="match status" value="1"/>
</dbReference>
<keyword evidence="7 11" id="KW-0862">Zinc</keyword>
<feature type="transmembrane region" description="Helical" evidence="11">
    <location>
        <begin position="6"/>
        <end position="29"/>
    </location>
</feature>
<dbReference type="RefSeq" id="WP_126766218.1">
    <property type="nucleotide sequence ID" value="NZ_PIPJ01000002.1"/>
</dbReference>
<comment type="cofactor">
    <cofactor evidence="1 11">
        <name>Zn(2+)</name>
        <dbReference type="ChEBI" id="CHEBI:29105"/>
    </cofactor>
</comment>
<accession>A0A432W0K1</accession>
<dbReference type="Pfam" id="PF02163">
    <property type="entry name" value="Peptidase_M50"/>
    <property type="match status" value="1"/>
</dbReference>
<dbReference type="InterPro" id="IPR036034">
    <property type="entry name" value="PDZ_sf"/>
</dbReference>
<feature type="domain" description="PDZ" evidence="12">
    <location>
        <begin position="210"/>
        <end position="279"/>
    </location>
</feature>
<keyword evidence="5 11" id="KW-0812">Transmembrane</keyword>
<evidence type="ECO:0000256" key="5">
    <source>
        <dbReference type="ARBA" id="ARBA00022692"/>
    </source>
</evidence>
<evidence type="ECO:0000256" key="8">
    <source>
        <dbReference type="ARBA" id="ARBA00022989"/>
    </source>
</evidence>
<feature type="transmembrane region" description="Helical" evidence="11">
    <location>
        <begin position="98"/>
        <end position="120"/>
    </location>
</feature>
<dbReference type="EMBL" id="PIPJ01000002">
    <property type="protein sequence ID" value="RUO22537.1"/>
    <property type="molecule type" value="Genomic_DNA"/>
</dbReference>
<keyword evidence="9 11" id="KW-0482">Metalloprotease</keyword>
<dbReference type="NCBIfam" id="TIGR00054">
    <property type="entry name" value="RIP metalloprotease RseP"/>
    <property type="match status" value="1"/>
</dbReference>
<evidence type="ECO:0000256" key="3">
    <source>
        <dbReference type="ARBA" id="ARBA00007931"/>
    </source>
</evidence>
<dbReference type="OrthoDB" id="9782003at2"/>
<feature type="domain" description="PDZ" evidence="12">
    <location>
        <begin position="116"/>
        <end position="186"/>
    </location>
</feature>
<dbReference type="GO" id="GO:0006508">
    <property type="term" value="P:proteolysis"/>
    <property type="evidence" value="ECO:0007669"/>
    <property type="project" value="UniProtKB-KW"/>
</dbReference>
<proteinExistence type="inferred from homology"/>
<dbReference type="PANTHER" id="PTHR42837">
    <property type="entry name" value="REGULATOR OF SIGMA-E PROTEASE RSEP"/>
    <property type="match status" value="1"/>
</dbReference>
<evidence type="ECO:0000256" key="7">
    <source>
        <dbReference type="ARBA" id="ARBA00022833"/>
    </source>
</evidence>
<dbReference type="EC" id="3.4.24.-" evidence="11"/>
<evidence type="ECO:0000256" key="4">
    <source>
        <dbReference type="ARBA" id="ARBA00022670"/>
    </source>
</evidence>
<dbReference type="GO" id="GO:0016020">
    <property type="term" value="C:membrane"/>
    <property type="evidence" value="ECO:0007669"/>
    <property type="project" value="UniProtKB-SubCell"/>
</dbReference>
<comment type="subcellular location">
    <subcellularLocation>
        <location evidence="2">Membrane</location>
        <topology evidence="2">Multi-pass membrane protein</topology>
    </subcellularLocation>
</comment>
<name>A0A432W0K1_9GAMM</name>
<evidence type="ECO:0000256" key="2">
    <source>
        <dbReference type="ARBA" id="ARBA00004141"/>
    </source>
</evidence>
<sequence length="447" mass="48802">MEQVLWSVGAFIVALGLVVTFHEFGHFWVARRCGVKVLTFSIGFGKPLFRWQGKDGTQYQIAAVPLGGYVRMLDHEVDPVSEQEVPKSFRSKSVGQRFAVVVAGPMANFVFSIAALWLMLMIGMPALKPIIGNVSADSIAERSGLTPGVEITAIDNRDVQDWQDVNMALVRRIGDASTTFRIREQNGVERDVQVSLSDWNFDPDRDSTLESLGLDVFRPAVTSTIALIAENSPASASDLRVGDKIIGIDGTQTRNWEQTRELIAAQPNAQRELLIERDGGQQQISVQLGELDGRGYLGISTQQEAYPDGYLFTLQYGPLQAFAGGVERTWQLMGLTLGMLKKLVTGDIGVNNLSGPVGIAQGAGAHASYGLVYFLSFLALISVSLGVLNLLPIPMLDGGHLLFYAIEWVRGKPVPERIQELSFRVGLLILGTLLVVTLFNDIGRLIS</sequence>
<dbReference type="NCBIfam" id="NF008046">
    <property type="entry name" value="PRK10779.1"/>
    <property type="match status" value="1"/>
</dbReference>
<evidence type="ECO:0000313" key="13">
    <source>
        <dbReference type="EMBL" id="RUO22537.1"/>
    </source>
</evidence>
<dbReference type="InterPro" id="IPR004387">
    <property type="entry name" value="Pept_M50_Zn"/>
</dbReference>
<comment type="caution">
    <text evidence="13">The sequence shown here is derived from an EMBL/GenBank/DDBJ whole genome shotgun (WGS) entry which is preliminary data.</text>
</comment>
<feature type="transmembrane region" description="Helical" evidence="11">
    <location>
        <begin position="371"/>
        <end position="391"/>
    </location>
</feature>
<dbReference type="InterPro" id="IPR008915">
    <property type="entry name" value="Peptidase_M50"/>
</dbReference>
<keyword evidence="10 11" id="KW-0472">Membrane</keyword>
<keyword evidence="6 11" id="KW-0378">Hydrolase</keyword>
<dbReference type="PANTHER" id="PTHR42837:SF2">
    <property type="entry name" value="MEMBRANE METALLOPROTEASE ARASP2, CHLOROPLASTIC-RELATED"/>
    <property type="match status" value="1"/>
</dbReference>
<protein>
    <recommendedName>
        <fullName evidence="11">Zinc metalloprotease</fullName>
        <ecNumber evidence="11">3.4.24.-</ecNumber>
    </recommendedName>
</protein>
<comment type="similarity">
    <text evidence="3 11">Belongs to the peptidase M50B family.</text>
</comment>
<reference evidence="14" key="1">
    <citation type="journal article" date="2018" name="Front. Microbiol.">
        <title>Genome-Based Analysis Reveals the Taxonomy and Diversity of the Family Idiomarinaceae.</title>
        <authorList>
            <person name="Liu Y."/>
            <person name="Lai Q."/>
            <person name="Shao Z."/>
        </authorList>
    </citation>
    <scope>NUCLEOTIDE SEQUENCE [LARGE SCALE GENOMIC DNA]</scope>
    <source>
        <strain evidence="14">GBPy7</strain>
    </source>
</reference>
<dbReference type="InterPro" id="IPR001478">
    <property type="entry name" value="PDZ"/>
</dbReference>
<dbReference type="SMART" id="SM00228">
    <property type="entry name" value="PDZ"/>
    <property type="match status" value="2"/>
</dbReference>
<evidence type="ECO:0000256" key="10">
    <source>
        <dbReference type="ARBA" id="ARBA00023136"/>
    </source>
</evidence>
<dbReference type="AlphaFoldDB" id="A0A432W0K1"/>
<dbReference type="Proteomes" id="UP000288395">
    <property type="component" value="Unassembled WGS sequence"/>
</dbReference>
<feature type="transmembrane region" description="Helical" evidence="11">
    <location>
        <begin position="421"/>
        <end position="439"/>
    </location>
</feature>
<keyword evidence="11" id="KW-0479">Metal-binding</keyword>
<evidence type="ECO:0000313" key="14">
    <source>
        <dbReference type="Proteomes" id="UP000288395"/>
    </source>
</evidence>
<evidence type="ECO:0000259" key="12">
    <source>
        <dbReference type="SMART" id="SM00228"/>
    </source>
</evidence>
<dbReference type="GO" id="GO:0004222">
    <property type="term" value="F:metalloendopeptidase activity"/>
    <property type="evidence" value="ECO:0007669"/>
    <property type="project" value="InterPro"/>
</dbReference>